<dbReference type="EMBL" id="BTSX01000001">
    <property type="protein sequence ID" value="GMS78900.1"/>
    <property type="molecule type" value="Genomic_DNA"/>
</dbReference>
<proteinExistence type="predicted"/>
<keyword evidence="2" id="KW-1185">Reference proteome</keyword>
<reference evidence="1" key="1">
    <citation type="submission" date="2023-10" db="EMBL/GenBank/DDBJ databases">
        <title>Genome assembly of Pristionchus species.</title>
        <authorList>
            <person name="Yoshida K."/>
            <person name="Sommer R.J."/>
        </authorList>
    </citation>
    <scope>NUCLEOTIDE SEQUENCE</scope>
    <source>
        <strain evidence="1">RS0144</strain>
    </source>
</reference>
<protein>
    <submittedName>
        <fullName evidence="1">Uncharacterized protein</fullName>
    </submittedName>
</protein>
<dbReference type="AlphaFoldDB" id="A0AAV5SFG5"/>
<evidence type="ECO:0000313" key="1">
    <source>
        <dbReference type="EMBL" id="GMS78900.1"/>
    </source>
</evidence>
<feature type="non-terminal residue" evidence="1">
    <location>
        <position position="1"/>
    </location>
</feature>
<dbReference type="Proteomes" id="UP001432027">
    <property type="component" value="Unassembled WGS sequence"/>
</dbReference>
<sequence>CMFQTTMEIIECVNQKGEKIQDKPLPFYDGETCKEGEKEVKLYAAVSLDTITSTLLRLEQIFLDQQPSTRTFFRKTS</sequence>
<comment type="caution">
    <text evidence="1">The sequence shown here is derived from an EMBL/GenBank/DDBJ whole genome shotgun (WGS) entry which is preliminary data.</text>
</comment>
<evidence type="ECO:0000313" key="2">
    <source>
        <dbReference type="Proteomes" id="UP001432027"/>
    </source>
</evidence>
<name>A0AAV5SFG5_9BILA</name>
<gene>
    <name evidence="1" type="ORF">PENTCL1PPCAC_1075</name>
</gene>
<accession>A0AAV5SFG5</accession>
<organism evidence="1 2">
    <name type="scientific">Pristionchus entomophagus</name>
    <dbReference type="NCBI Taxonomy" id="358040"/>
    <lineage>
        <taxon>Eukaryota</taxon>
        <taxon>Metazoa</taxon>
        <taxon>Ecdysozoa</taxon>
        <taxon>Nematoda</taxon>
        <taxon>Chromadorea</taxon>
        <taxon>Rhabditida</taxon>
        <taxon>Rhabditina</taxon>
        <taxon>Diplogasteromorpha</taxon>
        <taxon>Diplogasteroidea</taxon>
        <taxon>Neodiplogasteridae</taxon>
        <taxon>Pristionchus</taxon>
    </lineage>
</organism>